<reference evidence="2 3" key="1">
    <citation type="submission" date="2019-10" db="EMBL/GenBank/DDBJ databases">
        <title>Nonomuraea sp. nov., isolated from Phyllanthus amarus.</title>
        <authorList>
            <person name="Klykleung N."/>
            <person name="Tanasupawat S."/>
        </authorList>
    </citation>
    <scope>NUCLEOTIDE SEQUENCE [LARGE SCALE GENOMIC DNA]</scope>
    <source>
        <strain evidence="2 3">CR1-09</strain>
    </source>
</reference>
<dbReference type="PROSITE" id="PS51318">
    <property type="entry name" value="TAT"/>
    <property type="match status" value="1"/>
</dbReference>
<dbReference type="RefSeq" id="WP_139579169.1">
    <property type="nucleotide sequence ID" value="NZ_VDMA02000022.1"/>
</dbReference>
<dbReference type="InterPro" id="IPR006311">
    <property type="entry name" value="TAT_signal"/>
</dbReference>
<dbReference type="EMBL" id="VDMA02000022">
    <property type="protein sequence ID" value="KAB8180431.1"/>
    <property type="molecule type" value="Genomic_DNA"/>
</dbReference>
<accession>A0A5N6BH94</accession>
<dbReference type="AlphaFoldDB" id="A0A5N6BH94"/>
<protein>
    <recommendedName>
        <fullName evidence="4">Haem-binding uptake Tiki superfamily ChaN domain-containing protein</fullName>
    </recommendedName>
</protein>
<keyword evidence="3" id="KW-1185">Reference proteome</keyword>
<evidence type="ECO:0000256" key="1">
    <source>
        <dbReference type="SAM" id="MobiDB-lite"/>
    </source>
</evidence>
<organism evidence="2 3">
    <name type="scientific">Microbispora catharanthi</name>
    <dbReference type="NCBI Taxonomy" id="1712871"/>
    <lineage>
        <taxon>Bacteria</taxon>
        <taxon>Bacillati</taxon>
        <taxon>Actinomycetota</taxon>
        <taxon>Actinomycetes</taxon>
        <taxon>Streptosporangiales</taxon>
        <taxon>Streptosporangiaceae</taxon>
        <taxon>Microbispora</taxon>
    </lineage>
</organism>
<sequence length="396" mass="43138">MPYNHPGEASTKGATREHGVRHTSEIALRKGQDVRDPRLTRRRFLAVTGAGTAVGGLLTTSSAGSAGGRLTTGSAGRADAATRDLNKAVLAAFERHRLVAIGESHGQQEHGDAQQALLADPRLPQVVDDIVVEFGNALYQPIVDRFVAGAAVDDQVLRQVWRNTTQSPGATGDQPIREQFFRTVRAVNWTLPAERRIRVLLGDPPIDWSHITTQDQVDVFLAQRDAHMASVVKREVLAKKRRALICYGSGHVMHSPGPGQNADHGVPLIEEQTGQHVYVIVAGSHPRLVTCPRRTVIPCSGTWLESTDAGQFMDAPRLCGVPLGRLADAVLYLGQLADLTQSLWNPAIFLDPVYWAELQRRNAINGNLIDLEQYRRQQPITLPAPPPGSCAANRGH</sequence>
<feature type="compositionally biased region" description="Basic and acidic residues" evidence="1">
    <location>
        <begin position="14"/>
        <end position="23"/>
    </location>
</feature>
<evidence type="ECO:0008006" key="4">
    <source>
        <dbReference type="Google" id="ProtNLM"/>
    </source>
</evidence>
<evidence type="ECO:0000313" key="3">
    <source>
        <dbReference type="Proteomes" id="UP000313066"/>
    </source>
</evidence>
<gene>
    <name evidence="2" type="ORF">FH610_033115</name>
</gene>
<dbReference type="SUPFAM" id="SSF159501">
    <property type="entry name" value="EreA/ChaN-like"/>
    <property type="match status" value="1"/>
</dbReference>
<dbReference type="Proteomes" id="UP000313066">
    <property type="component" value="Unassembled WGS sequence"/>
</dbReference>
<feature type="region of interest" description="Disordered" evidence="1">
    <location>
        <begin position="1"/>
        <end position="23"/>
    </location>
</feature>
<name>A0A5N6BH94_9ACTN</name>
<proteinExistence type="predicted"/>
<comment type="caution">
    <text evidence="2">The sequence shown here is derived from an EMBL/GenBank/DDBJ whole genome shotgun (WGS) entry which is preliminary data.</text>
</comment>
<evidence type="ECO:0000313" key="2">
    <source>
        <dbReference type="EMBL" id="KAB8180431.1"/>
    </source>
</evidence>